<evidence type="ECO:0000256" key="4">
    <source>
        <dbReference type="ARBA" id="ARBA00023163"/>
    </source>
</evidence>
<dbReference type="Pfam" id="PF13693">
    <property type="entry name" value="HTH_35"/>
    <property type="match status" value="1"/>
</dbReference>
<dbReference type="GO" id="GO:0003677">
    <property type="term" value="F:DNA binding"/>
    <property type="evidence" value="ECO:0007669"/>
    <property type="project" value="UniProtKB-KW"/>
</dbReference>
<dbReference type="SUPFAM" id="SSF47413">
    <property type="entry name" value="lambda repressor-like DNA-binding domains"/>
    <property type="match status" value="1"/>
</dbReference>
<keyword evidence="2" id="KW-0805">Transcription regulation</keyword>
<keyword evidence="8" id="KW-1185">Reference proteome</keyword>
<evidence type="ECO:0000256" key="3">
    <source>
        <dbReference type="ARBA" id="ARBA00023125"/>
    </source>
</evidence>
<name>A0A2P1PSZ3_9GAMM</name>
<evidence type="ECO:0000313" key="8">
    <source>
        <dbReference type="Proteomes" id="UP000241074"/>
    </source>
</evidence>
<evidence type="ECO:0000256" key="2">
    <source>
        <dbReference type="ARBA" id="ARBA00023015"/>
    </source>
</evidence>
<protein>
    <recommendedName>
        <fullName evidence="6">Ner winged helix-turn-helix DNA-binding domain-containing protein</fullName>
    </recommendedName>
</protein>
<feature type="compositionally biased region" description="Basic and acidic residues" evidence="5">
    <location>
        <begin position="1"/>
        <end position="10"/>
    </location>
</feature>
<keyword evidence="3" id="KW-0238">DNA-binding</keyword>
<accession>A0A2P1PSZ3</accession>
<evidence type="ECO:0000259" key="6">
    <source>
        <dbReference type="Pfam" id="PF13693"/>
    </source>
</evidence>
<feature type="region of interest" description="Disordered" evidence="5">
    <location>
        <begin position="85"/>
        <end position="127"/>
    </location>
</feature>
<evidence type="ECO:0000313" key="7">
    <source>
        <dbReference type="EMBL" id="AVP97942.1"/>
    </source>
</evidence>
<sequence length="127" mass="14207">MTKKTSDKKTGQGNRLPVQDQPAKDWHWKDVLVALHKAGWSLRQLAIAHGYDDGAPLGEAARRPFPKAEGIIANALNLQPQVIWPSRYDTSGAPNRRRGPAPRRPDHFQANPIRITHKRNPQTVGAR</sequence>
<feature type="domain" description="Ner winged helix-turn-helix DNA-binding" evidence="6">
    <location>
        <begin position="25"/>
        <end position="95"/>
    </location>
</feature>
<dbReference type="InterPro" id="IPR010982">
    <property type="entry name" value="Lambda_DNA-bd_dom_sf"/>
</dbReference>
<keyword evidence="4" id="KW-0804">Transcription</keyword>
<dbReference type="AlphaFoldDB" id="A0A2P1PSZ3"/>
<dbReference type="EMBL" id="CP027860">
    <property type="protein sequence ID" value="AVP97942.1"/>
    <property type="molecule type" value="Genomic_DNA"/>
</dbReference>
<dbReference type="Proteomes" id="UP000241074">
    <property type="component" value="Chromosome"/>
</dbReference>
<dbReference type="Gene3D" id="1.10.260.40">
    <property type="entry name" value="lambda repressor-like DNA-binding domains"/>
    <property type="match status" value="1"/>
</dbReference>
<dbReference type="RefSeq" id="WP_106891862.1">
    <property type="nucleotide sequence ID" value="NZ_CP027860.1"/>
</dbReference>
<reference evidence="7 8" key="1">
    <citation type="submission" date="2018-03" db="EMBL/GenBank/DDBJ databases">
        <title>Ahniella affigens gen. nov., sp. nov., a gammaproteobacterium isolated from sandy soil near a stream.</title>
        <authorList>
            <person name="Ko Y."/>
            <person name="Kim J.-H."/>
        </authorList>
    </citation>
    <scope>NUCLEOTIDE SEQUENCE [LARGE SCALE GENOMIC DNA]</scope>
    <source>
        <strain evidence="7 8">D13</strain>
    </source>
</reference>
<evidence type="ECO:0000256" key="5">
    <source>
        <dbReference type="SAM" id="MobiDB-lite"/>
    </source>
</evidence>
<proteinExistence type="inferred from homology"/>
<dbReference type="InterPro" id="IPR038722">
    <property type="entry name" value="Ner_HTH_dom"/>
</dbReference>
<reference evidence="7 8" key="2">
    <citation type="submission" date="2018-03" db="EMBL/GenBank/DDBJ databases">
        <authorList>
            <person name="Keele B.F."/>
        </authorList>
    </citation>
    <scope>NUCLEOTIDE SEQUENCE [LARGE SCALE GENOMIC DNA]</scope>
    <source>
        <strain evidence="7 8">D13</strain>
    </source>
</reference>
<gene>
    <name evidence="7" type="ORF">C7S18_12345</name>
</gene>
<organism evidence="7 8">
    <name type="scientific">Ahniella affigens</name>
    <dbReference type="NCBI Taxonomy" id="2021234"/>
    <lineage>
        <taxon>Bacteria</taxon>
        <taxon>Pseudomonadati</taxon>
        <taxon>Pseudomonadota</taxon>
        <taxon>Gammaproteobacteria</taxon>
        <taxon>Lysobacterales</taxon>
        <taxon>Rhodanobacteraceae</taxon>
        <taxon>Ahniella</taxon>
    </lineage>
</organism>
<comment type="similarity">
    <text evidence="1">Belongs to the ner transcriptional regulatory family.</text>
</comment>
<evidence type="ECO:0000256" key="1">
    <source>
        <dbReference type="ARBA" id="ARBA00006157"/>
    </source>
</evidence>
<dbReference type="OrthoDB" id="5405994at2"/>
<feature type="region of interest" description="Disordered" evidence="5">
    <location>
        <begin position="1"/>
        <end position="22"/>
    </location>
</feature>
<dbReference type="KEGG" id="xba:C7S18_12345"/>